<gene>
    <name evidence="1" type="ORF">BCO9919_02721</name>
</gene>
<organism evidence="1 2">
    <name type="scientific">Burkholderia cenocepacia</name>
    <dbReference type="NCBI Taxonomy" id="95486"/>
    <lineage>
        <taxon>Bacteria</taxon>
        <taxon>Pseudomonadati</taxon>
        <taxon>Pseudomonadota</taxon>
        <taxon>Betaproteobacteria</taxon>
        <taxon>Burkholderiales</taxon>
        <taxon>Burkholderiaceae</taxon>
        <taxon>Burkholderia</taxon>
        <taxon>Burkholderia cepacia complex</taxon>
    </lineage>
</organism>
<accession>A0A6J5J6Q2</accession>
<sequence length="31" mass="3494">MGACQEFRVLRSVKKSQLMAAVNRSPNRMAN</sequence>
<proteinExistence type="predicted"/>
<dbReference type="Proteomes" id="UP000494322">
    <property type="component" value="Unassembled WGS sequence"/>
</dbReference>
<protein>
    <submittedName>
        <fullName evidence="1">Uncharacterized protein</fullName>
    </submittedName>
</protein>
<reference evidence="1 2" key="1">
    <citation type="submission" date="2020-04" db="EMBL/GenBank/DDBJ databases">
        <authorList>
            <person name="Depoorter E."/>
        </authorList>
    </citation>
    <scope>NUCLEOTIDE SEQUENCE [LARGE SCALE GENOMIC DNA]</scope>
    <source>
        <strain evidence="1 2">BCC0132</strain>
    </source>
</reference>
<dbReference type="EMBL" id="CABWIK020000013">
    <property type="protein sequence ID" value="CAB3967372.1"/>
    <property type="molecule type" value="Genomic_DNA"/>
</dbReference>
<dbReference type="AlphaFoldDB" id="A0A6J5J6Q2"/>
<evidence type="ECO:0000313" key="1">
    <source>
        <dbReference type="EMBL" id="CAB3967372.1"/>
    </source>
</evidence>
<name>A0A6J5J6Q2_9BURK</name>
<evidence type="ECO:0000313" key="2">
    <source>
        <dbReference type="Proteomes" id="UP000494322"/>
    </source>
</evidence>